<comment type="caution">
    <text evidence="2">The sequence shown here is derived from an EMBL/GenBank/DDBJ whole genome shotgun (WGS) entry which is preliminary data.</text>
</comment>
<name>A0AAJ2N2L4_9BACL</name>
<dbReference type="RefSeq" id="WP_315742538.1">
    <property type="nucleotide sequence ID" value="NZ_JAVYAA010000001.1"/>
</dbReference>
<dbReference type="EMBL" id="JAVYAA010000001">
    <property type="protein sequence ID" value="MDT8974806.1"/>
    <property type="molecule type" value="Genomic_DNA"/>
</dbReference>
<evidence type="ECO:0000256" key="1">
    <source>
        <dbReference type="SAM" id="MobiDB-lite"/>
    </source>
</evidence>
<evidence type="ECO:0000313" key="3">
    <source>
        <dbReference type="Proteomes" id="UP001250538"/>
    </source>
</evidence>
<feature type="compositionally biased region" description="Polar residues" evidence="1">
    <location>
        <begin position="145"/>
        <end position="159"/>
    </location>
</feature>
<sequence>MPNRFRVQDIDPVLFDHQIIDIKQYNAWEDQHLTPQQKNDIAKLIYERFKDDTDIATQNYFFVVERTSEGVDALAGAIGARAARSRNPQLPIKPQGISKGSNIKGIKVNWGQATTFINDRFEALQKSVGQLPKNKLAYDGPDVNYKSSTQKPLEPTKNQIEVRKYYPGTEPENSASGSTSGKNKNSSGEGTPKASNVGNVVKDGNKTKYTNPAGNELTWVDQHPKNISRDIETFLNSPNTGKATEGKVAKFVSEQKEVIGFGQKVQRADKTPAGDFDVLTKNEIIEVKASASALKVDQIEKYTNKNHKDF</sequence>
<proteinExistence type="predicted"/>
<evidence type="ECO:0000313" key="2">
    <source>
        <dbReference type="EMBL" id="MDT8974806.1"/>
    </source>
</evidence>
<feature type="compositionally biased region" description="Low complexity" evidence="1">
    <location>
        <begin position="173"/>
        <end position="188"/>
    </location>
</feature>
<feature type="region of interest" description="Disordered" evidence="1">
    <location>
        <begin position="133"/>
        <end position="218"/>
    </location>
</feature>
<accession>A0AAJ2N2L4</accession>
<reference evidence="3" key="1">
    <citation type="submission" date="2023-09" db="EMBL/GenBank/DDBJ databases">
        <title>Paenibacillus sp. chi10 Genome sequencing and assembly.</title>
        <authorList>
            <person name="Kim I."/>
        </authorList>
    </citation>
    <scope>NUCLEOTIDE SEQUENCE [LARGE SCALE GENOMIC DNA]</scope>
    <source>
        <strain evidence="3">chi10</strain>
    </source>
</reference>
<dbReference type="AlphaFoldDB" id="A0AAJ2N2L4"/>
<keyword evidence="3" id="KW-1185">Reference proteome</keyword>
<protein>
    <submittedName>
        <fullName evidence="2">Uncharacterized protein</fullName>
    </submittedName>
</protein>
<dbReference type="Proteomes" id="UP001250538">
    <property type="component" value="Unassembled WGS sequence"/>
</dbReference>
<gene>
    <name evidence="2" type="ORF">RQP50_00950</name>
</gene>
<organism evidence="2 3">
    <name type="scientific">Paenibacillus suaedae</name>
    <dbReference type="NCBI Taxonomy" id="3077233"/>
    <lineage>
        <taxon>Bacteria</taxon>
        <taxon>Bacillati</taxon>
        <taxon>Bacillota</taxon>
        <taxon>Bacilli</taxon>
        <taxon>Bacillales</taxon>
        <taxon>Paenibacillaceae</taxon>
        <taxon>Paenibacillus</taxon>
    </lineage>
</organism>